<evidence type="ECO:0000256" key="7">
    <source>
        <dbReference type="ARBA" id="ARBA00022984"/>
    </source>
</evidence>
<name>A0A2G1UL86_9GAMM</name>
<keyword evidence="4" id="KW-0808">Transferase</keyword>
<dbReference type="RefSeq" id="WP_099614382.1">
    <property type="nucleotide sequence ID" value="NZ_KZ319370.1"/>
</dbReference>
<accession>A0A2G1UL86</accession>
<feature type="active site" description="Proton donor/acceptor" evidence="9">
    <location>
        <position position="208"/>
    </location>
</feature>
<dbReference type="GO" id="GO:0005576">
    <property type="term" value="C:extracellular region"/>
    <property type="evidence" value="ECO:0007669"/>
    <property type="project" value="TreeGrafter"/>
</dbReference>
<dbReference type="InterPro" id="IPR038063">
    <property type="entry name" value="Transpep_catalytic_dom"/>
</dbReference>
<evidence type="ECO:0000313" key="13">
    <source>
        <dbReference type="EMBL" id="PHQ15257.1"/>
    </source>
</evidence>
<feature type="active site" description="Nucleophile" evidence="9">
    <location>
        <position position="224"/>
    </location>
</feature>
<keyword evidence="5" id="KW-0378">Hydrolase</keyword>
<dbReference type="PANTHER" id="PTHR30582:SF24">
    <property type="entry name" value="L,D-TRANSPEPTIDASE ERFK_SRFK-RELATED"/>
    <property type="match status" value="1"/>
</dbReference>
<evidence type="ECO:0000256" key="11">
    <source>
        <dbReference type="SAM" id="SignalP"/>
    </source>
</evidence>
<keyword evidence="11" id="KW-0732">Signal</keyword>
<dbReference type="Pfam" id="PF03734">
    <property type="entry name" value="YkuD"/>
    <property type="match status" value="1"/>
</dbReference>
<dbReference type="InterPro" id="IPR050979">
    <property type="entry name" value="LD-transpeptidase"/>
</dbReference>
<dbReference type="GO" id="GO:0071555">
    <property type="term" value="P:cell wall organization"/>
    <property type="evidence" value="ECO:0007669"/>
    <property type="project" value="UniProtKB-UniRule"/>
</dbReference>
<keyword evidence="14" id="KW-1185">Reference proteome</keyword>
<keyword evidence="8 9" id="KW-0961">Cell wall biogenesis/degradation</keyword>
<evidence type="ECO:0000256" key="3">
    <source>
        <dbReference type="ARBA" id="ARBA00022676"/>
    </source>
</evidence>
<comment type="pathway">
    <text evidence="1 9">Cell wall biogenesis; peptidoglycan biosynthesis.</text>
</comment>
<dbReference type="Proteomes" id="UP000231409">
    <property type="component" value="Unassembled WGS sequence"/>
</dbReference>
<dbReference type="AlphaFoldDB" id="A0A2G1UL86"/>
<dbReference type="EMBL" id="NTFH01000007">
    <property type="protein sequence ID" value="PHQ15257.1"/>
    <property type="molecule type" value="Genomic_DNA"/>
</dbReference>
<dbReference type="GO" id="GO:0071972">
    <property type="term" value="F:peptidoglycan L,D-transpeptidase activity"/>
    <property type="evidence" value="ECO:0007669"/>
    <property type="project" value="TreeGrafter"/>
</dbReference>
<feature type="signal peptide" evidence="11">
    <location>
        <begin position="1"/>
        <end position="24"/>
    </location>
</feature>
<evidence type="ECO:0000256" key="1">
    <source>
        <dbReference type="ARBA" id="ARBA00004752"/>
    </source>
</evidence>
<evidence type="ECO:0000256" key="5">
    <source>
        <dbReference type="ARBA" id="ARBA00022801"/>
    </source>
</evidence>
<gene>
    <name evidence="13" type="ORF">CLH61_08980</name>
</gene>
<evidence type="ECO:0000259" key="12">
    <source>
        <dbReference type="PROSITE" id="PS52029"/>
    </source>
</evidence>
<dbReference type="Gene3D" id="2.40.440.10">
    <property type="entry name" value="L,D-transpeptidase catalytic domain-like"/>
    <property type="match status" value="1"/>
</dbReference>
<feature type="chain" id="PRO_5013619094" description="L,D-TPase catalytic domain-containing protein" evidence="11">
    <location>
        <begin position="25"/>
        <end position="352"/>
    </location>
</feature>
<evidence type="ECO:0000256" key="10">
    <source>
        <dbReference type="SAM" id="MobiDB-lite"/>
    </source>
</evidence>
<feature type="region of interest" description="Disordered" evidence="10">
    <location>
        <begin position="329"/>
        <end position="352"/>
    </location>
</feature>
<dbReference type="GO" id="GO:0018104">
    <property type="term" value="P:peptidoglycan-protein cross-linking"/>
    <property type="evidence" value="ECO:0007669"/>
    <property type="project" value="TreeGrafter"/>
</dbReference>
<proteinExistence type="inferred from homology"/>
<dbReference type="GO" id="GO:0008360">
    <property type="term" value="P:regulation of cell shape"/>
    <property type="evidence" value="ECO:0007669"/>
    <property type="project" value="UniProtKB-UniRule"/>
</dbReference>
<sequence>MRLREFLATLVVCLLLAANLQAAAQAPATAPQTGGEQGEPQQPRSPLFTVEGDLAGTLSVFTTRYEDTFAAIGNSLSLGYLELVKANPGVDPWLPGEGTQITLPRQYVLPDVERKGIVINLAEYRLYYFTEQGVQVYPVGVGTDDNPSPLTDAQVTMRLESPAWYPPASIRAEYQASGDYLPRMIPPGPGNPLGSHALLLSEEGYLIHGTNKQFGVGMQVSHGCFRMYNEDISRFVYEVPKGTPVRVIREPVKLGMSGSEVWLEVHRPNEEYTDEDRNRLWQAVTTALEEFREQRPEVELKRRAIELAVDQADGIPRMVGERVTRVAADGTGAQPESDGAREASGEPVQLWF</sequence>
<comment type="caution">
    <text evidence="13">The sequence shown here is derived from an EMBL/GenBank/DDBJ whole genome shotgun (WGS) entry which is preliminary data.</text>
</comment>
<dbReference type="SUPFAM" id="SSF141523">
    <property type="entry name" value="L,D-transpeptidase catalytic domain-like"/>
    <property type="match status" value="1"/>
</dbReference>
<dbReference type="PROSITE" id="PS52029">
    <property type="entry name" value="LD_TPASE"/>
    <property type="match status" value="1"/>
</dbReference>
<keyword evidence="7 9" id="KW-0573">Peptidoglycan synthesis</keyword>
<dbReference type="UniPathway" id="UPA00219"/>
<dbReference type="InterPro" id="IPR005490">
    <property type="entry name" value="LD_TPept_cat_dom"/>
</dbReference>
<evidence type="ECO:0000256" key="8">
    <source>
        <dbReference type="ARBA" id="ARBA00023316"/>
    </source>
</evidence>
<evidence type="ECO:0000256" key="6">
    <source>
        <dbReference type="ARBA" id="ARBA00022960"/>
    </source>
</evidence>
<evidence type="ECO:0000313" key="14">
    <source>
        <dbReference type="Proteomes" id="UP000231409"/>
    </source>
</evidence>
<dbReference type="GO" id="GO:0016757">
    <property type="term" value="F:glycosyltransferase activity"/>
    <property type="evidence" value="ECO:0007669"/>
    <property type="project" value="UniProtKB-KW"/>
</dbReference>
<evidence type="ECO:0000256" key="2">
    <source>
        <dbReference type="ARBA" id="ARBA00005992"/>
    </source>
</evidence>
<keyword evidence="6 9" id="KW-0133">Cell shape</keyword>
<keyword evidence="3" id="KW-0328">Glycosyltransferase</keyword>
<organism evidence="13 14">
    <name type="scientific">Marinobacter profundi</name>
    <dbReference type="NCBI Taxonomy" id="2666256"/>
    <lineage>
        <taxon>Bacteria</taxon>
        <taxon>Pseudomonadati</taxon>
        <taxon>Pseudomonadota</taxon>
        <taxon>Gammaproteobacteria</taxon>
        <taxon>Pseudomonadales</taxon>
        <taxon>Marinobacteraceae</taxon>
        <taxon>Marinobacter</taxon>
    </lineage>
</organism>
<dbReference type="CDD" id="cd16913">
    <property type="entry name" value="YkuD_like"/>
    <property type="match status" value="1"/>
</dbReference>
<reference evidence="13 14" key="1">
    <citation type="submission" date="2017-09" db="EMBL/GenBank/DDBJ databases">
        <title>The draft genome sequences of Marinobacter sp. PWS21.</title>
        <authorList>
            <person name="Cao J."/>
        </authorList>
    </citation>
    <scope>NUCLEOTIDE SEQUENCE [LARGE SCALE GENOMIC DNA]</scope>
    <source>
        <strain evidence="13 14">PWS21</strain>
    </source>
</reference>
<comment type="similarity">
    <text evidence="2">Belongs to the YkuD family.</text>
</comment>
<evidence type="ECO:0000256" key="9">
    <source>
        <dbReference type="PROSITE-ProRule" id="PRU01373"/>
    </source>
</evidence>
<dbReference type="PANTHER" id="PTHR30582">
    <property type="entry name" value="L,D-TRANSPEPTIDASE"/>
    <property type="match status" value="1"/>
</dbReference>
<evidence type="ECO:0000256" key="4">
    <source>
        <dbReference type="ARBA" id="ARBA00022679"/>
    </source>
</evidence>
<protein>
    <recommendedName>
        <fullName evidence="12">L,D-TPase catalytic domain-containing protein</fullName>
    </recommendedName>
</protein>
<feature type="domain" description="L,D-TPase catalytic" evidence="12">
    <location>
        <begin position="115"/>
        <end position="248"/>
    </location>
</feature>